<evidence type="ECO:0000313" key="4">
    <source>
        <dbReference type="Proteomes" id="UP000318413"/>
    </source>
</evidence>
<feature type="transmembrane region" description="Helical" evidence="2">
    <location>
        <begin position="129"/>
        <end position="151"/>
    </location>
</feature>
<keyword evidence="4" id="KW-1185">Reference proteome</keyword>
<feature type="compositionally biased region" description="Basic and acidic residues" evidence="1">
    <location>
        <begin position="172"/>
        <end position="189"/>
    </location>
</feature>
<keyword evidence="2" id="KW-1133">Transmembrane helix</keyword>
<dbReference type="EMBL" id="RCZK01000011">
    <property type="protein sequence ID" value="TPG10402.1"/>
    <property type="molecule type" value="Genomic_DNA"/>
</dbReference>
<proteinExistence type="predicted"/>
<feature type="region of interest" description="Disordered" evidence="1">
    <location>
        <begin position="169"/>
        <end position="189"/>
    </location>
</feature>
<dbReference type="AlphaFoldDB" id="A0A502CCG1"/>
<name>A0A502CCG1_9SPHN</name>
<reference evidence="3 4" key="1">
    <citation type="journal article" date="2019" name="Environ. Microbiol.">
        <title>Species interactions and distinct microbial communities in high Arctic permafrost affected cryosols are associated with the CH4 and CO2 gas fluxes.</title>
        <authorList>
            <person name="Altshuler I."/>
            <person name="Hamel J."/>
            <person name="Turney S."/>
            <person name="Magnuson E."/>
            <person name="Levesque R."/>
            <person name="Greer C."/>
            <person name="Whyte L.G."/>
        </authorList>
    </citation>
    <scope>NUCLEOTIDE SEQUENCE [LARGE SCALE GENOMIC DNA]</scope>
    <source>
        <strain evidence="3 4">S5.1</strain>
    </source>
</reference>
<evidence type="ECO:0000256" key="2">
    <source>
        <dbReference type="SAM" id="Phobius"/>
    </source>
</evidence>
<keyword evidence="2" id="KW-0472">Membrane</keyword>
<evidence type="ECO:0000256" key="1">
    <source>
        <dbReference type="SAM" id="MobiDB-lite"/>
    </source>
</evidence>
<keyword evidence="2" id="KW-0812">Transmembrane</keyword>
<accession>A0A502CCG1</accession>
<organism evidence="3 4">
    <name type="scientific">Sphingomonas oligophenolica</name>
    <dbReference type="NCBI Taxonomy" id="301154"/>
    <lineage>
        <taxon>Bacteria</taxon>
        <taxon>Pseudomonadati</taxon>
        <taxon>Pseudomonadota</taxon>
        <taxon>Alphaproteobacteria</taxon>
        <taxon>Sphingomonadales</taxon>
        <taxon>Sphingomonadaceae</taxon>
        <taxon>Sphingomonas</taxon>
    </lineage>
</organism>
<evidence type="ECO:0000313" key="3">
    <source>
        <dbReference type="EMBL" id="TPG10402.1"/>
    </source>
</evidence>
<sequence>MVWRGLRRVTAAPDQPVGQRYTVVPLSVQPEGDDFLVGNADLEEFFQLPAEGVRILTMLRDGATLDAIAASFADRDEAPIDVADFVDSMIEVGFVYPGSDAPRMDERHAERVAAAPRDRRLVFRANRRVAAAIFSPAMLMAYVLIVGAAIACARLSRCAAAARRLRRRRPSRRDADPAADRVLGDDCVP</sequence>
<comment type="caution">
    <text evidence="3">The sequence shown here is derived from an EMBL/GenBank/DDBJ whole genome shotgun (WGS) entry which is preliminary data.</text>
</comment>
<evidence type="ECO:0008006" key="5">
    <source>
        <dbReference type="Google" id="ProtNLM"/>
    </source>
</evidence>
<dbReference type="Proteomes" id="UP000318413">
    <property type="component" value="Unassembled WGS sequence"/>
</dbReference>
<gene>
    <name evidence="3" type="ORF">EAH84_12525</name>
</gene>
<protein>
    <recommendedName>
        <fullName evidence="5">PqqD family protein</fullName>
    </recommendedName>
</protein>